<dbReference type="KEGG" id="asun:KG104_13845"/>
<keyword evidence="2 6" id="KW-0378">Hydrolase</keyword>
<dbReference type="PANTHER" id="PTHR42812:SF12">
    <property type="entry name" value="BETA-XYLOSIDASE-RELATED"/>
    <property type="match status" value="1"/>
</dbReference>
<feature type="active site" description="Proton acceptor" evidence="4">
    <location>
        <position position="24"/>
    </location>
</feature>
<dbReference type="GO" id="GO:0004553">
    <property type="term" value="F:hydrolase activity, hydrolyzing O-glycosyl compounds"/>
    <property type="evidence" value="ECO:0007669"/>
    <property type="project" value="InterPro"/>
</dbReference>
<dbReference type="PANTHER" id="PTHR42812">
    <property type="entry name" value="BETA-XYLOSIDASE"/>
    <property type="match status" value="1"/>
</dbReference>
<evidence type="ECO:0000313" key="8">
    <source>
        <dbReference type="Proteomes" id="UP000680588"/>
    </source>
</evidence>
<evidence type="ECO:0000256" key="4">
    <source>
        <dbReference type="PIRSR" id="PIRSR606710-1"/>
    </source>
</evidence>
<dbReference type="InterPro" id="IPR023296">
    <property type="entry name" value="Glyco_hydro_beta-prop_sf"/>
</dbReference>
<keyword evidence="8" id="KW-1185">Reference proteome</keyword>
<evidence type="ECO:0000256" key="5">
    <source>
        <dbReference type="PIRSR" id="PIRSR606710-2"/>
    </source>
</evidence>
<protein>
    <submittedName>
        <fullName evidence="7">Glycoside hydrolase family 43 protein</fullName>
    </submittedName>
</protein>
<dbReference type="InterPro" id="IPR051795">
    <property type="entry name" value="Glycosyl_Hydrlase_43"/>
</dbReference>
<proteinExistence type="inferred from homology"/>
<accession>A0A975PDW1</accession>
<dbReference type="Gene3D" id="2.60.120.200">
    <property type="match status" value="1"/>
</dbReference>
<dbReference type="Pfam" id="PF04616">
    <property type="entry name" value="Glyco_hydro_43"/>
    <property type="match status" value="1"/>
</dbReference>
<dbReference type="InterPro" id="IPR006710">
    <property type="entry name" value="Glyco_hydro_43"/>
</dbReference>
<keyword evidence="3 6" id="KW-0326">Glycosidase</keyword>
<evidence type="ECO:0000256" key="2">
    <source>
        <dbReference type="ARBA" id="ARBA00022801"/>
    </source>
</evidence>
<evidence type="ECO:0000256" key="1">
    <source>
        <dbReference type="ARBA" id="ARBA00009865"/>
    </source>
</evidence>
<evidence type="ECO:0000256" key="3">
    <source>
        <dbReference type="ARBA" id="ARBA00023295"/>
    </source>
</evidence>
<evidence type="ECO:0000256" key="6">
    <source>
        <dbReference type="RuleBase" id="RU361187"/>
    </source>
</evidence>
<dbReference type="Gene3D" id="2.115.10.20">
    <property type="entry name" value="Glycosyl hydrolase domain, family 43"/>
    <property type="match status" value="1"/>
</dbReference>
<dbReference type="SUPFAM" id="SSF75005">
    <property type="entry name" value="Arabinanase/levansucrase/invertase"/>
    <property type="match status" value="1"/>
</dbReference>
<reference evidence="7" key="1">
    <citation type="submission" date="2021-06" db="EMBL/GenBank/DDBJ databases">
        <title>Novel species in genus Arthrobacter.</title>
        <authorList>
            <person name="Zhang G."/>
        </authorList>
    </citation>
    <scope>NUCLEOTIDE SEQUENCE</scope>
    <source>
        <strain evidence="7">Zg-ZUI122</strain>
    </source>
</reference>
<comment type="similarity">
    <text evidence="1 6">Belongs to the glycosyl hydrolase 43 family.</text>
</comment>
<feature type="active site" description="Proton donor" evidence="4">
    <location>
        <position position="194"/>
    </location>
</feature>
<feature type="site" description="Important for catalytic activity, responsible for pKa modulation of the active site Glu and correct orientation of both the proton donor and substrate" evidence="5">
    <location>
        <position position="134"/>
    </location>
</feature>
<evidence type="ECO:0000313" key="7">
    <source>
        <dbReference type="EMBL" id="QWQ35543.1"/>
    </source>
</evidence>
<organism evidence="7 8">
    <name type="scientific">Arthrobacter sunyaminii</name>
    <dbReference type="NCBI Taxonomy" id="2816859"/>
    <lineage>
        <taxon>Bacteria</taxon>
        <taxon>Bacillati</taxon>
        <taxon>Actinomycetota</taxon>
        <taxon>Actinomycetes</taxon>
        <taxon>Micrococcales</taxon>
        <taxon>Micrococcaceae</taxon>
        <taxon>Arthrobacter</taxon>
    </lineage>
</organism>
<gene>
    <name evidence="7" type="ORF">KG104_13845</name>
</gene>
<dbReference type="GO" id="GO:0005975">
    <property type="term" value="P:carbohydrate metabolic process"/>
    <property type="evidence" value="ECO:0007669"/>
    <property type="project" value="InterPro"/>
</dbReference>
<sequence length="543" mass="57717">MSKVPAPEQSLTFTNPLLEGMHPDPSICRQGDTFYLVNSTFEYLPGLPVYASTNLVHWDLIGHAITRPEQLDLSSARASGGLFAPTIREHNGLFYIACTAVGVDGPSGSFYITAASAAGPWSNPVWLPDAAGIDPTIFFDGDDIWWAGCRQVAEPEYEGQTEIWLQRLDPVEGRLTGPEHILWTGAVKGAIWAEGPHLYKHGEYFYLLAAEGGTGDNHAVSVARANNVTGPYLGNPRNPVLTHRNFGGTAAVQCVGHADLVQATDGSWWAVALATRPRHSLTLLGRETFLAPVAWENDWPVFNPGLGCLSESGEVPAFVTAETNAAAEQPLITSPNPVRRVLGRDEPWITARGFPAQHMGEAGSENRIALLSTGARVDRTEPAAALGVRLSHHTAAFAATVERLLRSPAAGGPMQTLVGISLSQSPESQIRAELSVEKAARIDIIEVAGGVSRIVESRNLDDETFDRLVAGEPAGIELRMAVLDGATVRVETGTDGAVVLSADLPARVLSTEAAGGFVGAVASVYSMGTAGTGAVFAEMVYER</sequence>
<dbReference type="EMBL" id="CP076456">
    <property type="protein sequence ID" value="QWQ35543.1"/>
    <property type="molecule type" value="Genomic_DNA"/>
</dbReference>
<dbReference type="AlphaFoldDB" id="A0A975PDW1"/>
<dbReference type="CDD" id="cd18617">
    <property type="entry name" value="GH43_XynB-like"/>
    <property type="match status" value="1"/>
</dbReference>
<dbReference type="RefSeq" id="WP_207347941.1">
    <property type="nucleotide sequence ID" value="NZ_CP076456.1"/>
</dbReference>
<dbReference type="Proteomes" id="UP000680588">
    <property type="component" value="Chromosome"/>
</dbReference>
<name>A0A975PDW1_9MICC</name>